<gene>
    <name evidence="1" type="ORF">TorRG33x02_263170</name>
</gene>
<organism evidence="1 2">
    <name type="scientific">Trema orientale</name>
    <name type="common">Charcoal tree</name>
    <name type="synonym">Celtis orientalis</name>
    <dbReference type="NCBI Taxonomy" id="63057"/>
    <lineage>
        <taxon>Eukaryota</taxon>
        <taxon>Viridiplantae</taxon>
        <taxon>Streptophyta</taxon>
        <taxon>Embryophyta</taxon>
        <taxon>Tracheophyta</taxon>
        <taxon>Spermatophyta</taxon>
        <taxon>Magnoliopsida</taxon>
        <taxon>eudicotyledons</taxon>
        <taxon>Gunneridae</taxon>
        <taxon>Pentapetalae</taxon>
        <taxon>rosids</taxon>
        <taxon>fabids</taxon>
        <taxon>Rosales</taxon>
        <taxon>Cannabaceae</taxon>
        <taxon>Trema</taxon>
    </lineage>
</organism>
<evidence type="ECO:0000313" key="1">
    <source>
        <dbReference type="EMBL" id="PON67997.1"/>
    </source>
</evidence>
<dbReference type="AlphaFoldDB" id="A0A2P5D3W9"/>
<reference evidence="2" key="1">
    <citation type="submission" date="2016-06" db="EMBL/GenBank/DDBJ databases">
        <title>Parallel loss of symbiosis genes in relatives of nitrogen-fixing non-legume Parasponia.</title>
        <authorList>
            <person name="Van Velzen R."/>
            <person name="Holmer R."/>
            <person name="Bu F."/>
            <person name="Rutten L."/>
            <person name="Van Zeijl A."/>
            <person name="Liu W."/>
            <person name="Santuari L."/>
            <person name="Cao Q."/>
            <person name="Sharma T."/>
            <person name="Shen D."/>
            <person name="Roswanjaya Y."/>
            <person name="Wardhani T."/>
            <person name="Kalhor M.S."/>
            <person name="Jansen J."/>
            <person name="Van den Hoogen J."/>
            <person name="Gungor B."/>
            <person name="Hartog M."/>
            <person name="Hontelez J."/>
            <person name="Verver J."/>
            <person name="Yang W.-C."/>
            <person name="Schijlen E."/>
            <person name="Repin R."/>
            <person name="Schilthuizen M."/>
            <person name="Schranz E."/>
            <person name="Heidstra R."/>
            <person name="Miyata K."/>
            <person name="Fedorova E."/>
            <person name="Kohlen W."/>
            <person name="Bisseling T."/>
            <person name="Smit S."/>
            <person name="Geurts R."/>
        </authorList>
    </citation>
    <scope>NUCLEOTIDE SEQUENCE [LARGE SCALE GENOMIC DNA]</scope>
    <source>
        <strain evidence="2">cv. RG33-2</strain>
    </source>
</reference>
<sequence>MARSGSFEVSPPDHVQDPYSIEEISLVYWDSSGCGFDRVSSGIFGYLINLDLVLYRIESNLMG</sequence>
<dbReference type="EMBL" id="JXTC01000299">
    <property type="protein sequence ID" value="PON67997.1"/>
    <property type="molecule type" value="Genomic_DNA"/>
</dbReference>
<dbReference type="InParanoid" id="A0A2P5D3W9"/>
<evidence type="ECO:0000313" key="2">
    <source>
        <dbReference type="Proteomes" id="UP000237000"/>
    </source>
</evidence>
<protein>
    <submittedName>
        <fullName evidence="1">Uncharacterized protein</fullName>
    </submittedName>
</protein>
<comment type="caution">
    <text evidence="1">The sequence shown here is derived from an EMBL/GenBank/DDBJ whole genome shotgun (WGS) entry which is preliminary data.</text>
</comment>
<name>A0A2P5D3W9_TREOI</name>
<proteinExistence type="predicted"/>
<accession>A0A2P5D3W9</accession>
<dbReference type="Proteomes" id="UP000237000">
    <property type="component" value="Unassembled WGS sequence"/>
</dbReference>
<keyword evidence="2" id="KW-1185">Reference proteome</keyword>